<sequence>MTTETNEEAESPRVRALASVRKGWWFLAAGVTTAVIGAAASVYVPKILDPQDTRPIAVNVVNNPATVNTWSGEKFGFVMPKDVTPVGQPSTDCGRMVDWVRRNRAADHQATRVRLVIQGATDKGVLIENLRAKIIRRSVKPEPAGIGFRCGGTQGEASPRQLVIDLDSEGRAADYAEKVPGQLKPFGFTLQKGETEIFDLAATTKGTVDWVIQLDLVVGGERQTVEVNNRGKSFMTTAWNSERIYQVPPGTQDWVVCTKSPHERCKGGISPADFRYTS</sequence>
<name>A0ABT7Z0N1_9ACTN</name>
<feature type="transmembrane region" description="Helical" evidence="1">
    <location>
        <begin position="24"/>
        <end position="44"/>
    </location>
</feature>
<evidence type="ECO:0000313" key="2">
    <source>
        <dbReference type="EMBL" id="MDN3293048.1"/>
    </source>
</evidence>
<protein>
    <submittedName>
        <fullName evidence="2">Uncharacterized protein</fullName>
    </submittedName>
</protein>
<keyword evidence="3" id="KW-1185">Reference proteome</keyword>
<dbReference type="EMBL" id="JAUEPL010000003">
    <property type="protein sequence ID" value="MDN3293048.1"/>
    <property type="molecule type" value="Genomic_DNA"/>
</dbReference>
<gene>
    <name evidence="2" type="ORF">QWM81_03100</name>
</gene>
<dbReference type="Proteomes" id="UP001174050">
    <property type="component" value="Unassembled WGS sequence"/>
</dbReference>
<keyword evidence="1" id="KW-0812">Transmembrane</keyword>
<reference evidence="2" key="1">
    <citation type="submission" date="2023-06" db="EMBL/GenBank/DDBJ databases">
        <title>WGS-Sequencing of Streptomyces ficellus isolate 21 collected from sand in Gara Djebilet Iron Mine in Algeria.</title>
        <authorList>
            <person name="Zegers G.P."/>
            <person name="Gomez A."/>
            <person name="Gueddou A."/>
            <person name="Zahara A.F."/>
            <person name="Worth M."/>
            <person name="Sevigny J.L."/>
            <person name="Tisa L."/>
        </authorList>
    </citation>
    <scope>NUCLEOTIDE SEQUENCE</scope>
    <source>
        <strain evidence="2">AS11</strain>
    </source>
</reference>
<organism evidence="2 3">
    <name type="scientific">Streptomyces ficellus</name>
    <dbReference type="NCBI Taxonomy" id="1977088"/>
    <lineage>
        <taxon>Bacteria</taxon>
        <taxon>Bacillati</taxon>
        <taxon>Actinomycetota</taxon>
        <taxon>Actinomycetes</taxon>
        <taxon>Kitasatosporales</taxon>
        <taxon>Streptomycetaceae</taxon>
        <taxon>Streptomyces</taxon>
    </lineage>
</organism>
<evidence type="ECO:0000313" key="3">
    <source>
        <dbReference type="Proteomes" id="UP001174050"/>
    </source>
</evidence>
<dbReference type="RefSeq" id="WP_290109873.1">
    <property type="nucleotide sequence ID" value="NZ_JAUEPL010000003.1"/>
</dbReference>
<proteinExistence type="predicted"/>
<accession>A0ABT7Z0N1</accession>
<keyword evidence="1" id="KW-1133">Transmembrane helix</keyword>
<keyword evidence="1" id="KW-0472">Membrane</keyword>
<comment type="caution">
    <text evidence="2">The sequence shown here is derived from an EMBL/GenBank/DDBJ whole genome shotgun (WGS) entry which is preliminary data.</text>
</comment>
<evidence type="ECO:0000256" key="1">
    <source>
        <dbReference type="SAM" id="Phobius"/>
    </source>
</evidence>